<dbReference type="Gene3D" id="3.40.50.1110">
    <property type="entry name" value="SGNH hydrolase"/>
    <property type="match status" value="1"/>
</dbReference>
<sequence>MIRAVCLLMLLAVIAPGSTLVAEETECVVLVGDSTVASNSGWGDRFGDLLLEDVKFVNLARGGRSSKSYRDEGWWEKGLAEQPTWVFIQFGHNDQPGKGPKRETDPKSTFRENLTRYVQEAREAGAKPVLVTSLTRRMFDSDGKIDPEKLEPLSMPEGFSLTDYAKATKAVAKQLDVPLIDLNTLSVEQANQLGPEAAERFDPKPGDKSHLNKHGAELTAQLVVDELGRVLPEFTPLLKK</sequence>
<proteinExistence type="inferred from homology"/>
<feature type="chain" id="PRO_5003260754" evidence="3">
    <location>
        <begin position="23"/>
        <end position="240"/>
    </location>
</feature>
<gene>
    <name evidence="5" type="ordered locus">Plabr_4749</name>
</gene>
<dbReference type="InterPro" id="IPR013830">
    <property type="entry name" value="SGNH_hydro"/>
</dbReference>
<protein>
    <submittedName>
        <fullName evidence="5">Lipolytic protein G-D-S-L family</fullName>
    </submittedName>
</protein>
<keyword evidence="6" id="KW-1185">Reference proteome</keyword>
<dbReference type="EMBL" id="CP002546">
    <property type="protein sequence ID" value="ADY62320.1"/>
    <property type="molecule type" value="Genomic_DNA"/>
</dbReference>
<keyword evidence="3" id="KW-0732">Signal</keyword>
<accession>F0SQE1</accession>
<evidence type="ECO:0000256" key="3">
    <source>
        <dbReference type="SAM" id="SignalP"/>
    </source>
</evidence>
<evidence type="ECO:0000256" key="1">
    <source>
        <dbReference type="ARBA" id="ARBA00008668"/>
    </source>
</evidence>
<dbReference type="Proteomes" id="UP000006860">
    <property type="component" value="Chromosome"/>
</dbReference>
<dbReference type="HOGENOM" id="CLU_065859_1_0_0"/>
<dbReference type="InterPro" id="IPR036514">
    <property type="entry name" value="SGNH_hydro_sf"/>
</dbReference>
<organism evidence="5 6">
    <name type="scientific">Rubinisphaera brasiliensis (strain ATCC 49424 / DSM 5305 / JCM 21570 / IAM 15109 / NBRC 103401 / IFAM 1448)</name>
    <name type="common">Planctomyces brasiliensis</name>
    <dbReference type="NCBI Taxonomy" id="756272"/>
    <lineage>
        <taxon>Bacteria</taxon>
        <taxon>Pseudomonadati</taxon>
        <taxon>Planctomycetota</taxon>
        <taxon>Planctomycetia</taxon>
        <taxon>Planctomycetales</taxon>
        <taxon>Planctomycetaceae</taxon>
        <taxon>Rubinisphaera</taxon>
    </lineage>
</organism>
<dbReference type="GO" id="GO:0016788">
    <property type="term" value="F:hydrolase activity, acting on ester bonds"/>
    <property type="evidence" value="ECO:0007669"/>
    <property type="project" value="UniProtKB-ARBA"/>
</dbReference>
<dbReference type="eggNOG" id="COG2755">
    <property type="taxonomic scope" value="Bacteria"/>
</dbReference>
<dbReference type="STRING" id="756272.Plabr_4749"/>
<evidence type="ECO:0000256" key="2">
    <source>
        <dbReference type="ARBA" id="ARBA00022801"/>
    </source>
</evidence>
<dbReference type="InterPro" id="IPR037459">
    <property type="entry name" value="RhgT-like"/>
</dbReference>
<feature type="domain" description="SGNH hydrolase-type esterase" evidence="4">
    <location>
        <begin position="31"/>
        <end position="217"/>
    </location>
</feature>
<dbReference type="AlphaFoldDB" id="F0SQE1"/>
<dbReference type="OrthoDB" id="9807041at2"/>
<evidence type="ECO:0000313" key="6">
    <source>
        <dbReference type="Proteomes" id="UP000006860"/>
    </source>
</evidence>
<name>F0SQE1_RUBBR</name>
<reference evidence="6" key="1">
    <citation type="submission" date="2011-02" db="EMBL/GenBank/DDBJ databases">
        <title>The complete genome of Planctomyces brasiliensis DSM 5305.</title>
        <authorList>
            <person name="Lucas S."/>
            <person name="Copeland A."/>
            <person name="Lapidus A."/>
            <person name="Bruce D."/>
            <person name="Goodwin L."/>
            <person name="Pitluck S."/>
            <person name="Kyrpides N."/>
            <person name="Mavromatis K."/>
            <person name="Pagani I."/>
            <person name="Ivanova N."/>
            <person name="Ovchinnikova G."/>
            <person name="Lu M."/>
            <person name="Detter J.C."/>
            <person name="Han C."/>
            <person name="Land M."/>
            <person name="Hauser L."/>
            <person name="Markowitz V."/>
            <person name="Cheng J.-F."/>
            <person name="Hugenholtz P."/>
            <person name="Woyke T."/>
            <person name="Wu D."/>
            <person name="Tindall B."/>
            <person name="Pomrenke H.G."/>
            <person name="Brambilla E."/>
            <person name="Klenk H.-P."/>
            <person name="Eisen J.A."/>
        </authorList>
    </citation>
    <scope>NUCLEOTIDE SEQUENCE [LARGE SCALE GENOMIC DNA]</scope>
    <source>
        <strain evidence="6">ATCC 49424 / DSM 5305 / JCM 21570 / NBRC 103401 / IFAM 1448</strain>
    </source>
</reference>
<dbReference type="KEGG" id="pbs:Plabr_4749"/>
<comment type="similarity">
    <text evidence="1">Belongs to the 'GDSL' lipolytic enzyme family.</text>
</comment>
<dbReference type="CDD" id="cd01821">
    <property type="entry name" value="Rhamnogalacturan_acetylesterase_like"/>
    <property type="match status" value="1"/>
</dbReference>
<dbReference type="PANTHER" id="PTHR43695">
    <property type="entry name" value="PUTATIVE (AFU_ORTHOLOGUE AFUA_2G17250)-RELATED"/>
    <property type="match status" value="1"/>
</dbReference>
<evidence type="ECO:0000313" key="5">
    <source>
        <dbReference type="EMBL" id="ADY62320.1"/>
    </source>
</evidence>
<dbReference type="PANTHER" id="PTHR43695:SF1">
    <property type="entry name" value="RHAMNOGALACTURONAN ACETYLESTERASE"/>
    <property type="match status" value="1"/>
</dbReference>
<dbReference type="SUPFAM" id="SSF52266">
    <property type="entry name" value="SGNH hydrolase"/>
    <property type="match status" value="1"/>
</dbReference>
<feature type="signal peptide" evidence="3">
    <location>
        <begin position="1"/>
        <end position="22"/>
    </location>
</feature>
<evidence type="ECO:0000259" key="4">
    <source>
        <dbReference type="Pfam" id="PF13472"/>
    </source>
</evidence>
<keyword evidence="2" id="KW-0378">Hydrolase</keyword>
<dbReference type="RefSeq" id="WP_013631024.1">
    <property type="nucleotide sequence ID" value="NC_015174.1"/>
</dbReference>
<dbReference type="Pfam" id="PF13472">
    <property type="entry name" value="Lipase_GDSL_2"/>
    <property type="match status" value="1"/>
</dbReference>